<dbReference type="Proteomes" id="UP000076761">
    <property type="component" value="Unassembled WGS sequence"/>
</dbReference>
<proteinExistence type="predicted"/>
<evidence type="ECO:0000313" key="1">
    <source>
        <dbReference type="EMBL" id="KZT23121.1"/>
    </source>
</evidence>
<organism evidence="1 2">
    <name type="scientific">Neolentinus lepideus HHB14362 ss-1</name>
    <dbReference type="NCBI Taxonomy" id="1314782"/>
    <lineage>
        <taxon>Eukaryota</taxon>
        <taxon>Fungi</taxon>
        <taxon>Dikarya</taxon>
        <taxon>Basidiomycota</taxon>
        <taxon>Agaricomycotina</taxon>
        <taxon>Agaricomycetes</taxon>
        <taxon>Gloeophyllales</taxon>
        <taxon>Gloeophyllaceae</taxon>
        <taxon>Neolentinus</taxon>
    </lineage>
</organism>
<keyword evidence="2" id="KW-1185">Reference proteome</keyword>
<dbReference type="InParanoid" id="A0A165QZY0"/>
<evidence type="ECO:0000313" key="2">
    <source>
        <dbReference type="Proteomes" id="UP000076761"/>
    </source>
</evidence>
<name>A0A165QZY0_9AGAM</name>
<protein>
    <submittedName>
        <fullName evidence="1">Uncharacterized protein</fullName>
    </submittedName>
</protein>
<dbReference type="AlphaFoldDB" id="A0A165QZY0"/>
<gene>
    <name evidence="1" type="ORF">NEOLEDRAFT_1243429</name>
</gene>
<accession>A0A165QZY0</accession>
<reference evidence="1 2" key="1">
    <citation type="journal article" date="2016" name="Mol. Biol. Evol.">
        <title>Comparative Genomics of Early-Diverging Mushroom-Forming Fungi Provides Insights into the Origins of Lignocellulose Decay Capabilities.</title>
        <authorList>
            <person name="Nagy L.G."/>
            <person name="Riley R."/>
            <person name="Tritt A."/>
            <person name="Adam C."/>
            <person name="Daum C."/>
            <person name="Floudas D."/>
            <person name="Sun H."/>
            <person name="Yadav J.S."/>
            <person name="Pangilinan J."/>
            <person name="Larsson K.H."/>
            <person name="Matsuura K."/>
            <person name="Barry K."/>
            <person name="Labutti K."/>
            <person name="Kuo R."/>
            <person name="Ohm R.A."/>
            <person name="Bhattacharya S.S."/>
            <person name="Shirouzu T."/>
            <person name="Yoshinaga Y."/>
            <person name="Martin F.M."/>
            <person name="Grigoriev I.V."/>
            <person name="Hibbett D.S."/>
        </authorList>
    </citation>
    <scope>NUCLEOTIDE SEQUENCE [LARGE SCALE GENOMIC DNA]</scope>
    <source>
        <strain evidence="1 2">HHB14362 ss-1</strain>
    </source>
</reference>
<dbReference type="OrthoDB" id="88410at2759"/>
<sequence length="92" mass="10023">MAIETREQTAPVNTCYLVKCDKCGKTSWKGCGKHVDQCLMAVHAGDSNPHHCSLCHGVLSRCLSGLTTSFDRIIGGALLFLLPFNIRPSFLT</sequence>
<dbReference type="EMBL" id="KV425588">
    <property type="protein sequence ID" value="KZT23121.1"/>
    <property type="molecule type" value="Genomic_DNA"/>
</dbReference>